<protein>
    <recommendedName>
        <fullName evidence="3">Chromosome partitioning protein ParB</fullName>
    </recommendedName>
</protein>
<reference evidence="1" key="1">
    <citation type="submission" date="2018-04" db="EMBL/GenBank/DDBJ databases">
        <title>Draft genome sequence of the Candidatus Spirobacillus cienkowskii, a pathogen of freshwater Daphnia species, reconstructed from hemolymph metagenomic reads.</title>
        <authorList>
            <person name="Bresciani L."/>
            <person name="Lemos L.N."/>
            <person name="Wale N."/>
            <person name="Lin J.Y."/>
            <person name="Fernandes G.R."/>
            <person name="Duffy M.A."/>
            <person name="Rodrigues J.M."/>
        </authorList>
    </citation>
    <scope>NUCLEOTIDE SEQUENCE [LARGE SCALE GENOMIC DNA]</scope>
    <source>
        <strain evidence="1">Binning01</strain>
    </source>
</reference>
<dbReference type="CDD" id="cd16390">
    <property type="entry name" value="ParB_N_Srx_like"/>
    <property type="match status" value="1"/>
</dbReference>
<comment type="caution">
    <text evidence="1">The sequence shown here is derived from an EMBL/GenBank/DDBJ whole genome shotgun (WGS) entry which is preliminary data.</text>
</comment>
<dbReference type="InterPro" id="IPR014956">
    <property type="entry name" value="ParBc_2"/>
</dbReference>
<dbReference type="Pfam" id="PF08857">
    <property type="entry name" value="ParBc_2"/>
    <property type="match status" value="1"/>
</dbReference>
<dbReference type="Proteomes" id="UP000253934">
    <property type="component" value="Unassembled WGS sequence"/>
</dbReference>
<dbReference type="InterPro" id="IPR036086">
    <property type="entry name" value="ParB/Sulfiredoxin_sf"/>
</dbReference>
<dbReference type="AlphaFoldDB" id="A0A369KW39"/>
<dbReference type="EMBL" id="QOVW01000088">
    <property type="protein sequence ID" value="RDB35386.1"/>
    <property type="molecule type" value="Genomic_DNA"/>
</dbReference>
<dbReference type="Gene3D" id="3.90.1530.10">
    <property type="entry name" value="Conserved hypothetical protein from pyrococcus furiosus pfu- 392566-001, ParB domain"/>
    <property type="match status" value="1"/>
</dbReference>
<keyword evidence="2" id="KW-1185">Reference proteome</keyword>
<gene>
    <name evidence="1" type="ORF">DCC88_10575</name>
</gene>
<evidence type="ECO:0000313" key="2">
    <source>
        <dbReference type="Proteomes" id="UP000253934"/>
    </source>
</evidence>
<dbReference type="SUPFAM" id="SSF110849">
    <property type="entry name" value="ParB/Sulfiredoxin"/>
    <property type="match status" value="1"/>
</dbReference>
<evidence type="ECO:0000313" key="1">
    <source>
        <dbReference type="EMBL" id="RDB35386.1"/>
    </source>
</evidence>
<proteinExistence type="predicted"/>
<evidence type="ECO:0008006" key="3">
    <source>
        <dbReference type="Google" id="ProtNLM"/>
    </source>
</evidence>
<name>A0A369KW39_9BACT</name>
<sequence length="296" mass="34633">MSIFWGKYFCLTNTIICLFLVYSCTSDDSVNSNSKTALRSTVTCATGDSESVEYPVCSYNLKEGKVCSVTLEQIRPGQFNYGEEYVYKIVKKYLKNIKKNQEMYCKKPLNIVIGPSFNQGYFLTDGHHRAKSIEIFKTEHNIEYLLLFKIERNYFINNYVKNNEEFWKDMEKNNYVYLKDKGQLRFAEELPKKMSELTNDPLRSLLAYVAEDGLKFCFNTKSPTYGNFAEFKWAEYFRRFNELSEYHDGSNYCDYRQKIINLKSLGNICKLPQAIDLPGFSLEKISDNKEKIVNCN</sequence>
<accession>A0A369KW39</accession>
<organism evidence="1 2">
    <name type="scientific">Spirobacillus cienkowskii</name>
    <dbReference type="NCBI Taxonomy" id="495820"/>
    <lineage>
        <taxon>Bacteria</taxon>
        <taxon>Pseudomonadati</taxon>
        <taxon>Bdellovibrionota</taxon>
        <taxon>Oligoflexia</taxon>
        <taxon>Silvanigrellales</taxon>
        <taxon>Spirobacillus</taxon>
    </lineage>
</organism>
<dbReference type="PROSITE" id="PS51257">
    <property type="entry name" value="PROKAR_LIPOPROTEIN"/>
    <property type="match status" value="1"/>
</dbReference>